<evidence type="ECO:0000313" key="2">
    <source>
        <dbReference type="EMBL" id="CAD8086851.1"/>
    </source>
</evidence>
<accession>A0A8S1N9Z6</accession>
<dbReference type="Proteomes" id="UP000688137">
    <property type="component" value="Unassembled WGS sequence"/>
</dbReference>
<evidence type="ECO:0000256" key="1">
    <source>
        <dbReference type="SAM" id="MobiDB-lite"/>
    </source>
</evidence>
<keyword evidence="3" id="KW-1185">Reference proteome</keyword>
<name>A0A8S1N9Z6_PARPR</name>
<dbReference type="OMA" id="GASCGSM"/>
<evidence type="ECO:0000313" key="3">
    <source>
        <dbReference type="Proteomes" id="UP000688137"/>
    </source>
</evidence>
<protein>
    <submittedName>
        <fullName evidence="2">Uncharacterized protein</fullName>
    </submittedName>
</protein>
<proteinExistence type="predicted"/>
<reference evidence="2" key="1">
    <citation type="submission" date="2021-01" db="EMBL/GenBank/DDBJ databases">
        <authorList>
            <consortium name="Genoscope - CEA"/>
            <person name="William W."/>
        </authorList>
    </citation>
    <scope>NUCLEOTIDE SEQUENCE</scope>
</reference>
<dbReference type="AlphaFoldDB" id="A0A8S1N9Z6"/>
<comment type="caution">
    <text evidence="2">The sequence shown here is derived from an EMBL/GenBank/DDBJ whole genome shotgun (WGS) entry which is preliminary data.</text>
</comment>
<feature type="region of interest" description="Disordered" evidence="1">
    <location>
        <begin position="1"/>
        <end position="20"/>
    </location>
</feature>
<organism evidence="2 3">
    <name type="scientific">Paramecium primaurelia</name>
    <dbReference type="NCBI Taxonomy" id="5886"/>
    <lineage>
        <taxon>Eukaryota</taxon>
        <taxon>Sar</taxon>
        <taxon>Alveolata</taxon>
        <taxon>Ciliophora</taxon>
        <taxon>Intramacronucleata</taxon>
        <taxon>Oligohymenophorea</taxon>
        <taxon>Peniculida</taxon>
        <taxon>Parameciidae</taxon>
        <taxon>Paramecium</taxon>
    </lineage>
</organism>
<gene>
    <name evidence="2" type="ORF">PPRIM_AZ9-3.1.T0770128</name>
</gene>
<dbReference type="EMBL" id="CAJJDM010000080">
    <property type="protein sequence ID" value="CAD8086851.1"/>
    <property type="molecule type" value="Genomic_DNA"/>
</dbReference>
<sequence>MGASCGSMNSSIIRRDSGNGNMGSNIIFVQAPFDPNLKIEDIGLKNVLTDFDNLIAALQQLQGEVLKIPSKINEIQIQ</sequence>